<name>A0A2T2XYV1_9ENTR</name>
<dbReference type="Proteomes" id="UP000240892">
    <property type="component" value="Unassembled WGS sequence"/>
</dbReference>
<evidence type="ECO:0008006" key="4">
    <source>
        <dbReference type="Google" id="ProtNLM"/>
    </source>
</evidence>
<accession>A0A2T2XYV1</accession>
<keyword evidence="3" id="KW-1185">Reference proteome</keyword>
<sequence length="175" mass="19719">MRKIANALVFMSAMTPAASSIASELNLYSVNTGSFVYHMTGNHGQYNENFNNQFFSVERKFSAESKYSVLVGTMKNSFADRCLTLGVRRDWLNGTNSNKGWTFKGVYAYTGEFFFDAFKHCGDEGAYHTAKKITGVGFSPYIYHGLQYNFTDNFGIESGVILPSIFVVSMQWSFR</sequence>
<proteinExistence type="predicted"/>
<organism evidence="2 3">
    <name type="scientific">Kluyvera genomosp. 2</name>
    <dbReference type="NCBI Taxonomy" id="2774054"/>
    <lineage>
        <taxon>Bacteria</taxon>
        <taxon>Pseudomonadati</taxon>
        <taxon>Pseudomonadota</taxon>
        <taxon>Gammaproteobacteria</taxon>
        <taxon>Enterobacterales</taxon>
        <taxon>Enterobacteriaceae</taxon>
        <taxon>Kluyvera</taxon>
    </lineage>
</organism>
<evidence type="ECO:0000313" key="3">
    <source>
        <dbReference type="Proteomes" id="UP000240892"/>
    </source>
</evidence>
<dbReference type="AlphaFoldDB" id="A0A2T2XYV1"/>
<dbReference type="EMBL" id="PYHO01000016">
    <property type="protein sequence ID" value="PSR45465.1"/>
    <property type="molecule type" value="Genomic_DNA"/>
</dbReference>
<reference evidence="2 3" key="1">
    <citation type="submission" date="2018-03" db="EMBL/GenBank/DDBJ databases">
        <title>First report of an OXA-48+CTX-M-M-producing Kluyvera ascorbata clone recovered from patients admitted in a University Hospital in Madrid, Spain.</title>
        <authorList>
            <person name="Hernandez-Garcia M."/>
            <person name="Leon-Sampedro R."/>
            <person name="Perez-Viso B."/>
            <person name="Morosini M.I."/>
            <person name="Lopez-Fresnena N."/>
            <person name="Coque T.M."/>
            <person name="Bonten M."/>
            <person name="Malhotra-Kumar S."/>
            <person name="Ruiz-Garbajosa P."/>
            <person name="Canton R."/>
        </authorList>
    </citation>
    <scope>NUCLEOTIDE SEQUENCE [LARGE SCALE GENOMIC DNA]</scope>
    <source>
        <strain evidence="2 3">KA2</strain>
    </source>
</reference>
<feature type="chain" id="PRO_5015684820" description="DUF3575 domain-containing protein" evidence="1">
    <location>
        <begin position="23"/>
        <end position="175"/>
    </location>
</feature>
<protein>
    <recommendedName>
        <fullName evidence="4">DUF3575 domain-containing protein</fullName>
    </recommendedName>
</protein>
<feature type="signal peptide" evidence="1">
    <location>
        <begin position="1"/>
        <end position="22"/>
    </location>
</feature>
<evidence type="ECO:0000256" key="1">
    <source>
        <dbReference type="SAM" id="SignalP"/>
    </source>
</evidence>
<keyword evidence="1" id="KW-0732">Signal</keyword>
<evidence type="ECO:0000313" key="2">
    <source>
        <dbReference type="EMBL" id="PSR45465.1"/>
    </source>
</evidence>
<gene>
    <name evidence="2" type="ORF">C8256_18065</name>
</gene>
<comment type="caution">
    <text evidence="2">The sequence shown here is derived from an EMBL/GenBank/DDBJ whole genome shotgun (WGS) entry which is preliminary data.</text>
</comment>